<dbReference type="Pfam" id="PF14516">
    <property type="entry name" value="AAA_35"/>
    <property type="match status" value="1"/>
</dbReference>
<dbReference type="InterPro" id="IPR058651">
    <property type="entry name" value="HTH_VMAP-M9"/>
</dbReference>
<dbReference type="Pfam" id="PF26355">
    <property type="entry name" value="HTH_VMAP-M9"/>
    <property type="match status" value="1"/>
</dbReference>
<evidence type="ECO:0000313" key="3">
    <source>
        <dbReference type="Proteomes" id="UP000217895"/>
    </source>
</evidence>
<name>A0A1Z4JB92_LEPBY</name>
<dbReference type="EMBL" id="AP018203">
    <property type="protein sequence ID" value="BAY53973.1"/>
    <property type="molecule type" value="Genomic_DNA"/>
</dbReference>
<organism evidence="2 3">
    <name type="scientific">Leptolyngbya boryana NIES-2135</name>
    <dbReference type="NCBI Taxonomy" id="1973484"/>
    <lineage>
        <taxon>Bacteria</taxon>
        <taxon>Bacillati</taxon>
        <taxon>Cyanobacteriota</taxon>
        <taxon>Cyanophyceae</taxon>
        <taxon>Leptolyngbyales</taxon>
        <taxon>Leptolyngbyaceae</taxon>
        <taxon>Leptolyngbya group</taxon>
        <taxon>Leptolyngbya</taxon>
    </lineage>
</organism>
<evidence type="ECO:0000313" key="2">
    <source>
        <dbReference type="EMBL" id="BAY53973.1"/>
    </source>
</evidence>
<dbReference type="InterPro" id="IPR027417">
    <property type="entry name" value="P-loop_NTPase"/>
</dbReference>
<evidence type="ECO:0000259" key="1">
    <source>
        <dbReference type="Pfam" id="PF26355"/>
    </source>
</evidence>
<dbReference type="Gene3D" id="3.40.50.300">
    <property type="entry name" value="P-loop containing nucleotide triphosphate hydrolases"/>
    <property type="match status" value="1"/>
</dbReference>
<gene>
    <name evidence="2" type="ORF">NIES2135_07860</name>
</gene>
<feature type="domain" description="vWA-MoxR associated protein N-terminal HTH" evidence="1">
    <location>
        <begin position="5"/>
        <end position="89"/>
    </location>
</feature>
<dbReference type="Proteomes" id="UP000217895">
    <property type="component" value="Chromosome"/>
</dbReference>
<sequence>MMQTLETFLAVAEQVAYEATGEHLNDLQRMILLESWQAPKKTYEQIAREHNYSGNYIQQVAAPRLWRLFSEALGQKVTKFNVRSVLERHVVAQSTTHNPDRNCVLTNFKGSVSTTSLEYPTGSVPIDSPFYVQRSIQESLCYQNVLQPSSLIRIKAPRQMGKTSLMLRILAYAKTTEMQTVTLNFQQVEKAILADLHKLLRWFCTCITQKLKLTPQLATYWDNDIGSKMSCTLYMEGYLLEEISSPLVLALEEVSELFEYPAIAQEFFTMLRTWHEHSKTDSTWQKLRLILVQSTEPYIHLNVNQSPFNLGVEVALTPFTTEQVESLIDLHNLQLSTHQIQQLMHLLQGHPFLTRWTLYYLAQFQHSFEEMMAIAVTDAGIYHDHLHRHLGILQRYPELREALLQVLNATEPVELEQVKAFKLYSMGLVKLAGNQVMITCDLYRQYFRGRC</sequence>
<keyword evidence="3" id="KW-1185">Reference proteome</keyword>
<reference evidence="2 3" key="1">
    <citation type="submission" date="2017-06" db="EMBL/GenBank/DDBJ databases">
        <title>Genome sequencing of cyanobaciteial culture collection at National Institute for Environmental Studies (NIES).</title>
        <authorList>
            <person name="Hirose Y."/>
            <person name="Shimura Y."/>
            <person name="Fujisawa T."/>
            <person name="Nakamura Y."/>
            <person name="Kawachi M."/>
        </authorList>
    </citation>
    <scope>NUCLEOTIDE SEQUENCE [LARGE SCALE GENOMIC DNA]</scope>
    <source>
        <strain evidence="2 3">NIES-2135</strain>
    </source>
</reference>
<dbReference type="AlphaFoldDB" id="A0A1Z4JB92"/>
<dbReference type="SUPFAM" id="SSF52540">
    <property type="entry name" value="P-loop containing nucleoside triphosphate hydrolases"/>
    <property type="match status" value="1"/>
</dbReference>
<proteinExistence type="predicted"/>
<protein>
    <recommendedName>
        <fullName evidence="1">vWA-MoxR associated protein N-terminal HTH domain-containing protein</fullName>
    </recommendedName>
</protein>
<accession>A0A1Z4JB92</accession>